<dbReference type="Pfam" id="PF16113">
    <property type="entry name" value="ECH_2"/>
    <property type="match status" value="1"/>
</dbReference>
<dbReference type="Gene3D" id="3.90.226.10">
    <property type="entry name" value="2-enoyl-CoA Hydratase, Chain A, domain 1"/>
    <property type="match status" value="1"/>
</dbReference>
<protein>
    <recommendedName>
        <fullName evidence="2">3-hydroxyisobutyryl-CoA hydrolase</fullName>
        <ecNumber evidence="2">3.1.2.4</ecNumber>
    </recommendedName>
</protein>
<dbReference type="EMBL" id="CDMZ01001375">
    <property type="protein sequence ID" value="CEM31629.1"/>
    <property type="molecule type" value="Genomic_DNA"/>
</dbReference>
<name>A0A0G4GN54_9ALVE</name>
<dbReference type="PANTHER" id="PTHR43176:SF3">
    <property type="entry name" value="3-HYDROXYISOBUTYRYL-COA HYDROLASE, MITOCHONDRIAL"/>
    <property type="match status" value="1"/>
</dbReference>
<dbReference type="PhylomeDB" id="A0A0G4GN54"/>
<proteinExistence type="predicted"/>
<dbReference type="EC" id="3.1.2.4" evidence="2"/>
<dbReference type="InterPro" id="IPR029045">
    <property type="entry name" value="ClpP/crotonase-like_dom_sf"/>
</dbReference>
<feature type="domain" description="Enoyl-CoA hydratase/isomerase" evidence="4">
    <location>
        <begin position="82"/>
        <end position="411"/>
    </location>
</feature>
<gene>
    <name evidence="5" type="ORF">Cvel_22632</name>
</gene>
<evidence type="ECO:0000256" key="3">
    <source>
        <dbReference type="ARBA" id="ARBA00022801"/>
    </source>
</evidence>
<dbReference type="InterPro" id="IPR045004">
    <property type="entry name" value="ECH_dom"/>
</dbReference>
<dbReference type="PANTHER" id="PTHR43176">
    <property type="entry name" value="3-HYDROXYISOBUTYRYL-COA HYDROLASE-RELATED"/>
    <property type="match status" value="1"/>
</dbReference>
<reference evidence="5" key="1">
    <citation type="submission" date="2014-11" db="EMBL/GenBank/DDBJ databases">
        <authorList>
            <person name="Otto D Thomas"/>
            <person name="Naeem Raeece"/>
        </authorList>
    </citation>
    <scope>NUCLEOTIDE SEQUENCE</scope>
</reference>
<comment type="catalytic activity">
    <reaction evidence="1">
        <text>3-hydroxy-2-methylpropanoyl-CoA + H2O = 3-hydroxy-2-methylpropanoate + CoA + H(+)</text>
        <dbReference type="Rhea" id="RHEA:20888"/>
        <dbReference type="ChEBI" id="CHEBI:11805"/>
        <dbReference type="ChEBI" id="CHEBI:15377"/>
        <dbReference type="ChEBI" id="CHEBI:15378"/>
        <dbReference type="ChEBI" id="CHEBI:57287"/>
        <dbReference type="ChEBI" id="CHEBI:57340"/>
        <dbReference type="EC" id="3.1.2.4"/>
    </reaction>
</comment>
<dbReference type="SUPFAM" id="SSF52096">
    <property type="entry name" value="ClpP/crotonase"/>
    <property type="match status" value="1"/>
</dbReference>
<dbReference type="InterPro" id="IPR032259">
    <property type="entry name" value="HIBYL-CoA-H"/>
</dbReference>
<dbReference type="GO" id="GO:0003860">
    <property type="term" value="F:3-hydroxyisobutyryl-CoA hydrolase activity"/>
    <property type="evidence" value="ECO:0007669"/>
    <property type="project" value="UniProtKB-EC"/>
</dbReference>
<dbReference type="AlphaFoldDB" id="A0A0G4GN54"/>
<evidence type="ECO:0000313" key="5">
    <source>
        <dbReference type="EMBL" id="CEM31629.1"/>
    </source>
</evidence>
<dbReference type="VEuPathDB" id="CryptoDB:Cvel_22632"/>
<dbReference type="NCBIfam" id="NF004127">
    <property type="entry name" value="PRK05617.1"/>
    <property type="match status" value="1"/>
</dbReference>
<evidence type="ECO:0000259" key="4">
    <source>
        <dbReference type="Pfam" id="PF16113"/>
    </source>
</evidence>
<keyword evidence="3" id="KW-0378">Hydrolase</keyword>
<evidence type="ECO:0000256" key="2">
    <source>
        <dbReference type="ARBA" id="ARBA00011915"/>
    </source>
</evidence>
<organism evidence="5">
    <name type="scientific">Chromera velia CCMP2878</name>
    <dbReference type="NCBI Taxonomy" id="1169474"/>
    <lineage>
        <taxon>Eukaryota</taxon>
        <taxon>Sar</taxon>
        <taxon>Alveolata</taxon>
        <taxon>Colpodellida</taxon>
        <taxon>Chromeraceae</taxon>
        <taxon>Chromera</taxon>
    </lineage>
</organism>
<sequence length="426" mass="46226">MSVLFCRSLSPFFSRLPAAPPSLSMERLQRIGNHVPAQRSTRLFASSVAAAFGGASSSPEEAAIHSGELQIDHFKANGLVKLTLNRPKGLNALTTDQVTCLCEYLPILDASPECSAVLVVGAGEKAFCAGGDIKTLSQGTAAEVSNFFSKEYLMDLRTSEMKKPYACVWNGIVMGGGVGISNHGRFRIATEKTMWAMPETGIGLFPDVGASFLLPRLPRHVGMYLGLTGARLSGSDVLRLGLATHFVPSSQIGQMIEVLQTENGMEMEKVLQRFAVKSFQEAEAISPRSLSDETIKDIDQILAGHGDLKAMMKAMRTAGETSEFWKKTVATIEKKCPTSCGIVFRQIAEGKQKSLAECLKMEFKIATACAAYSPHNFREGVRVTLVDKGDTPKWDPASIEELTDEHIDKYFACPDGEPLESFVSLS</sequence>
<dbReference type="CDD" id="cd06558">
    <property type="entry name" value="crotonase-like"/>
    <property type="match status" value="1"/>
</dbReference>
<evidence type="ECO:0000256" key="1">
    <source>
        <dbReference type="ARBA" id="ARBA00001709"/>
    </source>
</evidence>
<dbReference type="GO" id="GO:0006574">
    <property type="term" value="P:L-valine catabolic process"/>
    <property type="evidence" value="ECO:0007669"/>
    <property type="project" value="TreeGrafter"/>
</dbReference>
<accession>A0A0G4GN54</accession>